<evidence type="ECO:0000256" key="5">
    <source>
        <dbReference type="ARBA" id="ARBA00022691"/>
    </source>
</evidence>
<keyword evidence="3 10" id="KW-0489">Methyltransferase</keyword>
<dbReference type="InterPro" id="IPR051537">
    <property type="entry name" value="DNA_Adenine_Mtase"/>
</dbReference>
<dbReference type="Gene3D" id="3.40.50.150">
    <property type="entry name" value="Vaccinia Virus protein VP39"/>
    <property type="match status" value="1"/>
</dbReference>
<dbReference type="GO" id="GO:0008170">
    <property type="term" value="F:N-methyltransferase activity"/>
    <property type="evidence" value="ECO:0007669"/>
    <property type="project" value="InterPro"/>
</dbReference>
<dbReference type="PANTHER" id="PTHR42933">
    <property type="entry name" value="SLR6095 PROTEIN"/>
    <property type="match status" value="1"/>
</dbReference>
<dbReference type="GO" id="GO:0003677">
    <property type="term" value="F:DNA binding"/>
    <property type="evidence" value="ECO:0007669"/>
    <property type="project" value="InterPro"/>
</dbReference>
<dbReference type="PRINTS" id="PR00507">
    <property type="entry name" value="N12N6MTFRASE"/>
</dbReference>
<dbReference type="InterPro" id="IPR029063">
    <property type="entry name" value="SAM-dependent_MTases_sf"/>
</dbReference>
<evidence type="ECO:0000313" key="10">
    <source>
        <dbReference type="EMBL" id="STY90272.1"/>
    </source>
</evidence>
<keyword evidence="4 10" id="KW-0808">Transferase</keyword>
<evidence type="ECO:0000256" key="7">
    <source>
        <dbReference type="ARBA" id="ARBA00047942"/>
    </source>
</evidence>
<evidence type="ECO:0000256" key="4">
    <source>
        <dbReference type="ARBA" id="ARBA00022679"/>
    </source>
</evidence>
<dbReference type="GO" id="GO:0032259">
    <property type="term" value="P:methylation"/>
    <property type="evidence" value="ECO:0007669"/>
    <property type="project" value="UniProtKB-KW"/>
</dbReference>
<dbReference type="Pfam" id="PF02384">
    <property type="entry name" value="N6_Mtase"/>
    <property type="match status" value="1"/>
</dbReference>
<dbReference type="Pfam" id="PF13588">
    <property type="entry name" value="HSDR_N_2"/>
    <property type="match status" value="1"/>
</dbReference>
<evidence type="ECO:0000313" key="11">
    <source>
        <dbReference type="Proteomes" id="UP000254133"/>
    </source>
</evidence>
<dbReference type="PANTHER" id="PTHR42933:SF4">
    <property type="entry name" value="TYPE I RESTRICTION ENZYME ECOKI METHYLASE SUBUNIT"/>
    <property type="match status" value="1"/>
</dbReference>
<evidence type="ECO:0000259" key="8">
    <source>
        <dbReference type="Pfam" id="PF02384"/>
    </source>
</evidence>
<proteinExistence type="inferred from homology"/>
<accession>A0A378PU46</accession>
<dbReference type="EMBL" id="UGPZ01000002">
    <property type="protein sequence ID" value="STY90272.1"/>
    <property type="molecule type" value="Genomic_DNA"/>
</dbReference>
<dbReference type="GO" id="GO:0009007">
    <property type="term" value="F:site-specific DNA-methyltransferase (adenine-specific) activity"/>
    <property type="evidence" value="ECO:0007669"/>
    <property type="project" value="UniProtKB-EC"/>
</dbReference>
<evidence type="ECO:0000256" key="6">
    <source>
        <dbReference type="ARBA" id="ARBA00022747"/>
    </source>
</evidence>
<protein>
    <recommendedName>
        <fullName evidence="2">site-specific DNA-methyltransferase (adenine-specific)</fullName>
        <ecNumber evidence="2">2.1.1.72</ecNumber>
    </recommendedName>
</protein>
<evidence type="ECO:0000256" key="3">
    <source>
        <dbReference type="ARBA" id="ARBA00022603"/>
    </source>
</evidence>
<dbReference type="SUPFAM" id="SSF53335">
    <property type="entry name" value="S-adenosyl-L-methionine-dependent methyltransferases"/>
    <property type="match status" value="1"/>
</dbReference>
<evidence type="ECO:0000259" key="9">
    <source>
        <dbReference type="Pfam" id="PF13588"/>
    </source>
</evidence>
<dbReference type="RefSeq" id="WP_115368665.1">
    <property type="nucleotide sequence ID" value="NZ_UGPZ01000002.1"/>
</dbReference>
<dbReference type="AlphaFoldDB" id="A0A378PU46"/>
<name>A0A378PU46_MORBO</name>
<dbReference type="InterPro" id="IPR029464">
    <property type="entry name" value="HSDR_N"/>
</dbReference>
<dbReference type="GO" id="GO:0009307">
    <property type="term" value="P:DNA restriction-modification system"/>
    <property type="evidence" value="ECO:0007669"/>
    <property type="project" value="UniProtKB-KW"/>
</dbReference>
<feature type="domain" description="DNA methylase adenine-specific" evidence="8">
    <location>
        <begin position="400"/>
        <end position="475"/>
    </location>
</feature>
<keyword evidence="5" id="KW-0949">S-adenosyl-L-methionine</keyword>
<comment type="similarity">
    <text evidence="1">Belongs to the N(4)/N(6)-methyltransferase family.</text>
</comment>
<reference evidence="10 11" key="1">
    <citation type="submission" date="2018-06" db="EMBL/GenBank/DDBJ databases">
        <authorList>
            <consortium name="Pathogen Informatics"/>
            <person name="Doyle S."/>
        </authorList>
    </citation>
    <scope>NUCLEOTIDE SEQUENCE [LARGE SCALE GENOMIC DNA]</scope>
    <source>
        <strain evidence="10 11">NCTC9426</strain>
    </source>
</reference>
<dbReference type="Proteomes" id="UP000254133">
    <property type="component" value="Unassembled WGS sequence"/>
</dbReference>
<sequence length="488" mass="57420">MITAQTLPDLLVLLNFNQHGNIWTKTFNETTLLQVDFDNKTLIYPKNLKINEKQTCNFSSNENFVVFECVHRLLEKGYQACDIELEKRWSLGHSQKSGRADICVYHNDDLLMIIECKTYGTEYNKALKILKDDGGQLFSYWQQDRSVKWLGLYASDIIDDELIYKNDIIKCSDDENLKLLFQTDESIGLYNNAHNKQKLHEIWQETYLGQLHQELFFGDETNAYHIGIKPLRKKDLQDFNPDDKIINQFEEILRHNAVSDKENAFNRLIALFICKLVDEIQKDENSEVEFQYKVGQDTFETLQDRLQRLYTEGMDRFMKEEIFYIPNEYAQDIFSRYQGGDRIHAIDELKHTIRKLKFYTNNDFSFKDVHNEALFLQNGKILVEMVQLFEKYRIVYPSKHQFLGDLFEQLLNKGFKQNEGQFFTPSPITRFIWDSLPLQNIINKSDDKYPKVIDYACGSGHFLTEAIEAINNAKPNSNNDWVRDSILA</sequence>
<dbReference type="InterPro" id="IPR003356">
    <property type="entry name" value="DNA_methylase_A-5"/>
</dbReference>
<dbReference type="EC" id="2.1.1.72" evidence="2"/>
<keyword evidence="6" id="KW-0680">Restriction system</keyword>
<organism evidence="10 11">
    <name type="scientific">Moraxella bovis</name>
    <dbReference type="NCBI Taxonomy" id="476"/>
    <lineage>
        <taxon>Bacteria</taxon>
        <taxon>Pseudomonadati</taxon>
        <taxon>Pseudomonadota</taxon>
        <taxon>Gammaproteobacteria</taxon>
        <taxon>Moraxellales</taxon>
        <taxon>Moraxellaceae</taxon>
        <taxon>Moraxella</taxon>
    </lineage>
</organism>
<gene>
    <name evidence="10" type="ORF">NCTC9426_00279</name>
</gene>
<feature type="domain" description="Type I restriction enzyme R protein N-terminal" evidence="9">
    <location>
        <begin position="69"/>
        <end position="125"/>
    </location>
</feature>
<evidence type="ECO:0000256" key="2">
    <source>
        <dbReference type="ARBA" id="ARBA00011900"/>
    </source>
</evidence>
<evidence type="ECO:0000256" key="1">
    <source>
        <dbReference type="ARBA" id="ARBA00006594"/>
    </source>
</evidence>
<comment type="catalytic activity">
    <reaction evidence="7">
        <text>a 2'-deoxyadenosine in DNA + S-adenosyl-L-methionine = an N(6)-methyl-2'-deoxyadenosine in DNA + S-adenosyl-L-homocysteine + H(+)</text>
        <dbReference type="Rhea" id="RHEA:15197"/>
        <dbReference type="Rhea" id="RHEA-COMP:12418"/>
        <dbReference type="Rhea" id="RHEA-COMP:12419"/>
        <dbReference type="ChEBI" id="CHEBI:15378"/>
        <dbReference type="ChEBI" id="CHEBI:57856"/>
        <dbReference type="ChEBI" id="CHEBI:59789"/>
        <dbReference type="ChEBI" id="CHEBI:90615"/>
        <dbReference type="ChEBI" id="CHEBI:90616"/>
        <dbReference type="EC" id="2.1.1.72"/>
    </reaction>
</comment>